<evidence type="ECO:0000313" key="2">
    <source>
        <dbReference type="WBParaSite" id="ACAC_0000856801-mRNA-1"/>
    </source>
</evidence>
<dbReference type="PANTHER" id="PTHR23208">
    <property type="entry name" value="LYSOZYME PROTEIN"/>
    <property type="match status" value="1"/>
</dbReference>
<dbReference type="InterPro" id="IPR017853">
    <property type="entry name" value="GH"/>
</dbReference>
<reference evidence="2" key="2">
    <citation type="submission" date="2016-04" db="UniProtKB">
        <authorList>
            <consortium name="WormBaseParasite"/>
        </authorList>
    </citation>
    <scope>IDENTIFICATION</scope>
</reference>
<dbReference type="WBParaSite" id="ACAC_0000856801-mRNA-1">
    <property type="protein sequence ID" value="ACAC_0000856801-mRNA-1"/>
    <property type="gene ID" value="ACAC_0000856801"/>
</dbReference>
<dbReference type="Gene3D" id="3.20.20.80">
    <property type="entry name" value="Glycosidases"/>
    <property type="match status" value="1"/>
</dbReference>
<dbReference type="SUPFAM" id="SSF51445">
    <property type="entry name" value="(Trans)glycosidases"/>
    <property type="match status" value="1"/>
</dbReference>
<evidence type="ECO:0000313" key="1">
    <source>
        <dbReference type="Proteomes" id="UP000035642"/>
    </source>
</evidence>
<dbReference type="InterPro" id="IPR051595">
    <property type="entry name" value="GH25_Enzymes"/>
</dbReference>
<dbReference type="GO" id="GO:0045087">
    <property type="term" value="P:innate immune response"/>
    <property type="evidence" value="ECO:0007669"/>
    <property type="project" value="TreeGrafter"/>
</dbReference>
<accession>A0A158P9R9</accession>
<dbReference type="GO" id="GO:0007165">
    <property type="term" value="P:signal transduction"/>
    <property type="evidence" value="ECO:0007669"/>
    <property type="project" value="TreeGrafter"/>
</dbReference>
<reference evidence="1" key="1">
    <citation type="submission" date="2012-09" db="EMBL/GenBank/DDBJ databases">
        <authorList>
            <person name="Martin A.A."/>
        </authorList>
    </citation>
    <scope>NUCLEOTIDE SEQUENCE</scope>
</reference>
<keyword evidence="1" id="KW-1185">Reference proteome</keyword>
<dbReference type="Proteomes" id="UP000035642">
    <property type="component" value="Unassembled WGS sequence"/>
</dbReference>
<name>A0A158P9R9_ANGCA</name>
<organism evidence="1 2">
    <name type="scientific">Angiostrongylus cantonensis</name>
    <name type="common">Rat lungworm</name>
    <dbReference type="NCBI Taxonomy" id="6313"/>
    <lineage>
        <taxon>Eukaryota</taxon>
        <taxon>Metazoa</taxon>
        <taxon>Ecdysozoa</taxon>
        <taxon>Nematoda</taxon>
        <taxon>Chromadorea</taxon>
        <taxon>Rhabditida</taxon>
        <taxon>Rhabditina</taxon>
        <taxon>Rhabditomorpha</taxon>
        <taxon>Strongyloidea</taxon>
        <taxon>Metastrongylidae</taxon>
        <taxon>Angiostrongylus</taxon>
    </lineage>
</organism>
<protein>
    <submittedName>
        <fullName evidence="2">Mannosyltransferase</fullName>
    </submittedName>
</protein>
<dbReference type="PANTHER" id="PTHR23208:SF36">
    <property type="entry name" value="LYSOZYME-RELATED"/>
    <property type="match status" value="1"/>
</dbReference>
<proteinExistence type="predicted"/>
<sequence length="168" mass="18777">MPNSSSALVIENLWSIIEELALRAVCRIVFDKQFIVFYVSLAMVTVRIGLNTYGVSVGIYTNFYDWQQITNNWTGATNCPLWYWKVLGPGPSGETSSNFYDFHPFSLWTSPIAKQFGQLELVCGSTVNRAGNAVLVMPMITSTVLVRSHFRLTKPPICLWSDNGTGLV</sequence>
<dbReference type="AlphaFoldDB" id="A0A158P9R9"/>